<accession>A0A9E7GG87</accession>
<organism evidence="1 2">
    <name type="scientific">Musa troglodytarum</name>
    <name type="common">fe'i banana</name>
    <dbReference type="NCBI Taxonomy" id="320322"/>
    <lineage>
        <taxon>Eukaryota</taxon>
        <taxon>Viridiplantae</taxon>
        <taxon>Streptophyta</taxon>
        <taxon>Embryophyta</taxon>
        <taxon>Tracheophyta</taxon>
        <taxon>Spermatophyta</taxon>
        <taxon>Magnoliopsida</taxon>
        <taxon>Liliopsida</taxon>
        <taxon>Zingiberales</taxon>
        <taxon>Musaceae</taxon>
        <taxon>Musa</taxon>
    </lineage>
</organism>
<gene>
    <name evidence="1" type="ORF">MUK42_31148</name>
</gene>
<protein>
    <submittedName>
        <fullName evidence="1">Uncharacterized protein</fullName>
    </submittedName>
</protein>
<evidence type="ECO:0000313" key="2">
    <source>
        <dbReference type="Proteomes" id="UP001055439"/>
    </source>
</evidence>
<keyword evidence="2" id="KW-1185">Reference proteome</keyword>
<evidence type="ECO:0000313" key="1">
    <source>
        <dbReference type="EMBL" id="URE11439.1"/>
    </source>
</evidence>
<name>A0A9E7GG87_9LILI</name>
<dbReference type="EMBL" id="CP097508">
    <property type="protein sequence ID" value="URE11439.1"/>
    <property type="molecule type" value="Genomic_DNA"/>
</dbReference>
<proteinExistence type="predicted"/>
<dbReference type="Proteomes" id="UP001055439">
    <property type="component" value="Chromosome 6"/>
</dbReference>
<sequence>MLHHYEETIWEFVGPSSTLRRRSVTEHNIDGVKRLT</sequence>
<feature type="non-terminal residue" evidence="1">
    <location>
        <position position="36"/>
    </location>
</feature>
<reference evidence="1" key="1">
    <citation type="submission" date="2022-05" db="EMBL/GenBank/DDBJ databases">
        <title>The Musa troglodytarum L. genome provides insights into the mechanism of non-climacteric behaviour and enrichment of carotenoids.</title>
        <authorList>
            <person name="Wang J."/>
        </authorList>
    </citation>
    <scope>NUCLEOTIDE SEQUENCE</scope>
    <source>
        <tissue evidence="1">Leaf</tissue>
    </source>
</reference>
<dbReference type="AlphaFoldDB" id="A0A9E7GG87"/>